<name>A0ABY7HFF6_9BACT</name>
<evidence type="ECO:0000256" key="1">
    <source>
        <dbReference type="SAM" id="MobiDB-lite"/>
    </source>
</evidence>
<evidence type="ECO:0000313" key="3">
    <source>
        <dbReference type="Proteomes" id="UP001164459"/>
    </source>
</evidence>
<feature type="compositionally biased region" description="Basic and acidic residues" evidence="1">
    <location>
        <begin position="83"/>
        <end position="114"/>
    </location>
</feature>
<proteinExistence type="predicted"/>
<feature type="compositionally biased region" description="Low complexity" evidence="1">
    <location>
        <begin position="30"/>
        <end position="47"/>
    </location>
</feature>
<sequence length="148" mass="15147">MRASVIVAVLVGGCARGETPAEAVRPSPDAAKVAEPAEAASSVPASEGKSGAAEPAETSSKRAPGGAKTDDTVGGAPSPAGDAKGERAEPPKLRRSVDGRCEPMPKGGDPCRADDGYCVLSWGEPGGYSEALWCRDGRWALEQERNLE</sequence>
<gene>
    <name evidence="2" type="ORF">O0S08_17920</name>
</gene>
<feature type="region of interest" description="Disordered" evidence="1">
    <location>
        <begin position="15"/>
        <end position="114"/>
    </location>
</feature>
<protein>
    <recommendedName>
        <fullName evidence="4">Lipoprotein</fullName>
    </recommendedName>
</protein>
<organism evidence="2 3">
    <name type="scientific">Nannocystis punicea</name>
    <dbReference type="NCBI Taxonomy" id="2995304"/>
    <lineage>
        <taxon>Bacteria</taxon>
        <taxon>Pseudomonadati</taxon>
        <taxon>Myxococcota</taxon>
        <taxon>Polyangia</taxon>
        <taxon>Nannocystales</taxon>
        <taxon>Nannocystaceae</taxon>
        <taxon>Nannocystis</taxon>
    </lineage>
</organism>
<reference evidence="2" key="1">
    <citation type="submission" date="2022-11" db="EMBL/GenBank/DDBJ databases">
        <title>Minimal conservation of predation-associated metabolite biosynthetic gene clusters underscores biosynthetic potential of Myxococcota including descriptions for ten novel species: Archangium lansinium sp. nov., Myxococcus landrumus sp. nov., Nannocystis bai.</title>
        <authorList>
            <person name="Ahearne A."/>
            <person name="Stevens C."/>
            <person name="Dowd S."/>
        </authorList>
    </citation>
    <scope>NUCLEOTIDE SEQUENCE</scope>
    <source>
        <strain evidence="2">Fl3</strain>
    </source>
</reference>
<accession>A0ABY7HFF6</accession>
<evidence type="ECO:0008006" key="4">
    <source>
        <dbReference type="Google" id="ProtNLM"/>
    </source>
</evidence>
<keyword evidence="3" id="KW-1185">Reference proteome</keyword>
<evidence type="ECO:0000313" key="2">
    <source>
        <dbReference type="EMBL" id="WAS98022.1"/>
    </source>
</evidence>
<dbReference type="EMBL" id="CP114040">
    <property type="protein sequence ID" value="WAS98022.1"/>
    <property type="molecule type" value="Genomic_DNA"/>
</dbReference>
<dbReference type="RefSeq" id="WP_269040388.1">
    <property type="nucleotide sequence ID" value="NZ_CP114040.1"/>
</dbReference>
<dbReference type="Proteomes" id="UP001164459">
    <property type="component" value="Chromosome"/>
</dbReference>